<keyword evidence="7" id="KW-1185">Reference proteome</keyword>
<dbReference type="Gene3D" id="3.40.190.290">
    <property type="match status" value="1"/>
</dbReference>
<dbReference type="FunFam" id="1.10.10.10:FF:000001">
    <property type="entry name" value="LysR family transcriptional regulator"/>
    <property type="match status" value="1"/>
</dbReference>
<evidence type="ECO:0000256" key="4">
    <source>
        <dbReference type="ARBA" id="ARBA00023163"/>
    </source>
</evidence>
<dbReference type="InterPro" id="IPR058163">
    <property type="entry name" value="LysR-type_TF_proteobact-type"/>
</dbReference>
<dbReference type="SUPFAM" id="SSF53850">
    <property type="entry name" value="Periplasmic binding protein-like II"/>
    <property type="match status" value="1"/>
</dbReference>
<reference evidence="6 7" key="2">
    <citation type="journal article" date="2016" name="Appl. Microbiol. Biotechnol.">
        <title>Mutations improving production and secretion of extracellular lipase by Burkholderia glumae PG1.</title>
        <authorList>
            <person name="Knapp A."/>
            <person name="Voget S."/>
            <person name="Gao R."/>
            <person name="Zaburannyi N."/>
            <person name="Krysciak D."/>
            <person name="Breuer M."/>
            <person name="Hauer B."/>
            <person name="Streit W.R."/>
            <person name="Muller R."/>
            <person name="Daniel R."/>
            <person name="Jaeger K.E."/>
        </authorList>
    </citation>
    <scope>NUCLEOTIDE SEQUENCE [LARGE SCALE GENOMIC DNA]</scope>
    <source>
        <strain evidence="6 7">PG1</strain>
    </source>
</reference>
<dbReference type="HOGENOM" id="CLU_039613_16_1_4"/>
<keyword evidence="4" id="KW-0804">Transcription</keyword>
<dbReference type="Gene3D" id="1.10.10.10">
    <property type="entry name" value="Winged helix-like DNA-binding domain superfamily/Winged helix DNA-binding domain"/>
    <property type="match status" value="1"/>
</dbReference>
<dbReference type="KEGG" id="bgp:BGL_2c28090"/>
<feature type="domain" description="HTH lysR-type" evidence="5">
    <location>
        <begin position="1"/>
        <end position="61"/>
    </location>
</feature>
<dbReference type="PANTHER" id="PTHR30537">
    <property type="entry name" value="HTH-TYPE TRANSCRIPTIONAL REGULATOR"/>
    <property type="match status" value="1"/>
</dbReference>
<dbReference type="InterPro" id="IPR036388">
    <property type="entry name" value="WH-like_DNA-bd_sf"/>
</dbReference>
<dbReference type="KEGG" id="bpla:bpln_2g28100"/>
<evidence type="ECO:0000313" key="6">
    <source>
        <dbReference type="EMBL" id="AJK50863.1"/>
    </source>
</evidence>
<dbReference type="GO" id="GO:0043565">
    <property type="term" value="F:sequence-specific DNA binding"/>
    <property type="evidence" value="ECO:0007669"/>
    <property type="project" value="TreeGrafter"/>
</dbReference>
<accession>A0A0B6S5E2</accession>
<keyword evidence="2" id="KW-0805">Transcription regulation</keyword>
<sequence length="305" mass="33661">MRVDQLAAMRLYVRIVETGSFGKAARALGMSASNATERIARLEATLGVRLLARTTRALAPTEAGARYFEVCRRVIDELDEVEASLSGSRDALAGRVRVDANVSIARAILVPRLPPWFEQYPGIRLELRMSDQRGDFVRDGIDFAIRIGGLEDQDLVHRPLGRPRRVTVASPAYLARMGRPATPDDLAKHRLIDFLLPRPGESLEWEFDADGQPAEHALPSVAGVADADARLQLAVAGAGIVQSLDFIAAPELRAGRLERLLTRWETPAPEIAILYPRDRHMPARTLATMDAFAAWIRASLEESER</sequence>
<evidence type="ECO:0000313" key="7">
    <source>
        <dbReference type="Proteomes" id="UP000031838"/>
    </source>
</evidence>
<reference evidence="7" key="1">
    <citation type="submission" date="2011-03" db="EMBL/GenBank/DDBJ databases">
        <authorList>
            <person name="Voget S."/>
            <person name="Streit W.R."/>
            <person name="Jaeger K.E."/>
            <person name="Daniel R."/>
        </authorList>
    </citation>
    <scope>NUCLEOTIDE SEQUENCE [LARGE SCALE GENOMIC DNA]</scope>
    <source>
        <strain evidence="7">PG1</strain>
    </source>
</reference>
<evidence type="ECO:0000256" key="1">
    <source>
        <dbReference type="ARBA" id="ARBA00009437"/>
    </source>
</evidence>
<comment type="similarity">
    <text evidence="1">Belongs to the LysR transcriptional regulatory family.</text>
</comment>
<dbReference type="GO" id="GO:0003700">
    <property type="term" value="F:DNA-binding transcription factor activity"/>
    <property type="evidence" value="ECO:0007669"/>
    <property type="project" value="InterPro"/>
</dbReference>
<dbReference type="RefSeq" id="WP_052498526.1">
    <property type="nucleotide sequence ID" value="NZ_BSTO01000008.1"/>
</dbReference>
<dbReference type="Pfam" id="PF00126">
    <property type="entry name" value="HTH_1"/>
    <property type="match status" value="1"/>
</dbReference>
<dbReference type="SUPFAM" id="SSF46785">
    <property type="entry name" value="Winged helix' DNA-binding domain"/>
    <property type="match status" value="1"/>
</dbReference>
<dbReference type="EMBL" id="CP002581">
    <property type="protein sequence ID" value="AJK50863.1"/>
    <property type="molecule type" value="Genomic_DNA"/>
</dbReference>
<proteinExistence type="inferred from homology"/>
<dbReference type="InterPro" id="IPR000847">
    <property type="entry name" value="LysR_HTH_N"/>
</dbReference>
<dbReference type="InterPro" id="IPR036390">
    <property type="entry name" value="WH_DNA-bd_sf"/>
</dbReference>
<dbReference type="AlphaFoldDB" id="A0A0B6S5E2"/>
<protein>
    <submittedName>
        <fullName evidence="6">Transcriptional regulator, LysR family</fullName>
    </submittedName>
</protein>
<keyword evidence="3" id="KW-0238">DNA-binding</keyword>
<dbReference type="Pfam" id="PF03466">
    <property type="entry name" value="LysR_substrate"/>
    <property type="match status" value="1"/>
</dbReference>
<dbReference type="Proteomes" id="UP000031838">
    <property type="component" value="Chromosome 2"/>
</dbReference>
<name>A0A0B6S5E2_BURPL</name>
<dbReference type="PROSITE" id="PS50931">
    <property type="entry name" value="HTH_LYSR"/>
    <property type="match status" value="1"/>
</dbReference>
<evidence type="ECO:0000256" key="2">
    <source>
        <dbReference type="ARBA" id="ARBA00023015"/>
    </source>
</evidence>
<dbReference type="PANTHER" id="PTHR30537:SF5">
    <property type="entry name" value="HTH-TYPE TRANSCRIPTIONAL ACTIVATOR TTDR-RELATED"/>
    <property type="match status" value="1"/>
</dbReference>
<evidence type="ECO:0000256" key="3">
    <source>
        <dbReference type="ARBA" id="ARBA00023125"/>
    </source>
</evidence>
<gene>
    <name evidence="6" type="ORF">BGL_2c28090</name>
</gene>
<dbReference type="InterPro" id="IPR005119">
    <property type="entry name" value="LysR_subst-bd"/>
</dbReference>
<organism evidence="6 7">
    <name type="scientific">Burkholderia plantarii</name>
    <dbReference type="NCBI Taxonomy" id="41899"/>
    <lineage>
        <taxon>Bacteria</taxon>
        <taxon>Pseudomonadati</taxon>
        <taxon>Pseudomonadota</taxon>
        <taxon>Betaproteobacteria</taxon>
        <taxon>Burkholderiales</taxon>
        <taxon>Burkholderiaceae</taxon>
        <taxon>Burkholderia</taxon>
    </lineage>
</organism>
<dbReference type="GO" id="GO:0006351">
    <property type="term" value="P:DNA-templated transcription"/>
    <property type="evidence" value="ECO:0007669"/>
    <property type="project" value="TreeGrafter"/>
</dbReference>
<evidence type="ECO:0000259" key="5">
    <source>
        <dbReference type="PROSITE" id="PS50931"/>
    </source>
</evidence>